<sequence length="103" mass="11250">MFKSGRTKALLAVCGLATGIWVSQVVGHVTPEAACDHQLKMEFNSALSATHLQNPCLPGETSHVSWLSWVSGKSQSYQFHFLDLLELLYGKSGDGEFNPPTSR</sequence>
<dbReference type="RefSeq" id="WP_075608132.1">
    <property type="nucleotide sequence ID" value="NZ_CP052766.1"/>
</dbReference>
<proteinExistence type="predicted"/>
<accession>A0A6M4MBJ9</accession>
<gene>
    <name evidence="1" type="ORF">CA267_007120</name>
</gene>
<dbReference type="OrthoDB" id="5772064at2"/>
<name>A0A6M4MBJ9_9ALTE</name>
<dbReference type="Proteomes" id="UP000219285">
    <property type="component" value="Chromosome"/>
</dbReference>
<evidence type="ECO:0000313" key="2">
    <source>
        <dbReference type="Proteomes" id="UP000219285"/>
    </source>
</evidence>
<dbReference type="KEGG" id="apel:CA267_007120"/>
<protein>
    <submittedName>
        <fullName evidence="1">Uncharacterized protein</fullName>
    </submittedName>
</protein>
<keyword evidence="2" id="KW-1185">Reference proteome</keyword>
<reference evidence="1 2" key="2">
    <citation type="submission" date="2020-04" db="EMBL/GenBank/DDBJ databases">
        <title>Complete genome sequence of Alteromonas pelagimontana 5.12T.</title>
        <authorList>
            <person name="Sinha R.K."/>
            <person name="Krishnan K.P."/>
            <person name="Kurian J.P."/>
        </authorList>
    </citation>
    <scope>NUCLEOTIDE SEQUENCE [LARGE SCALE GENOMIC DNA]</scope>
    <source>
        <strain evidence="1 2">5.12</strain>
    </source>
</reference>
<reference evidence="2" key="1">
    <citation type="submission" date="2014-12" db="EMBL/GenBank/DDBJ databases">
        <title>Complete genome sequence of a multi-drug resistant Klebsiella pneumoniae.</title>
        <authorList>
            <person name="Hua X."/>
            <person name="Chen Q."/>
            <person name="Li X."/>
            <person name="Feng Y."/>
            <person name="Ruan Z."/>
            <person name="Yu Y."/>
        </authorList>
    </citation>
    <scope>NUCLEOTIDE SEQUENCE [LARGE SCALE GENOMIC DNA]</scope>
    <source>
        <strain evidence="2">5.12</strain>
    </source>
</reference>
<evidence type="ECO:0000313" key="1">
    <source>
        <dbReference type="EMBL" id="QJR80561.1"/>
    </source>
</evidence>
<dbReference type="AlphaFoldDB" id="A0A6M4MBJ9"/>
<organism evidence="1 2">
    <name type="scientific">Alteromonas pelagimontana</name>
    <dbReference type="NCBI Taxonomy" id="1858656"/>
    <lineage>
        <taxon>Bacteria</taxon>
        <taxon>Pseudomonadati</taxon>
        <taxon>Pseudomonadota</taxon>
        <taxon>Gammaproteobacteria</taxon>
        <taxon>Alteromonadales</taxon>
        <taxon>Alteromonadaceae</taxon>
        <taxon>Alteromonas/Salinimonas group</taxon>
        <taxon>Alteromonas</taxon>
    </lineage>
</organism>
<dbReference type="EMBL" id="CP052766">
    <property type="protein sequence ID" value="QJR80561.1"/>
    <property type="molecule type" value="Genomic_DNA"/>
</dbReference>